<dbReference type="GO" id="GO:0051087">
    <property type="term" value="F:protein-folding chaperone binding"/>
    <property type="evidence" value="ECO:0007669"/>
    <property type="project" value="TreeGrafter"/>
</dbReference>
<dbReference type="OrthoDB" id="512667at2759"/>
<keyword evidence="8" id="KW-1185">Reference proteome</keyword>
<dbReference type="AlphaFoldDB" id="A0A9W7FVS6"/>
<dbReference type="PANTHER" id="PTHR20922">
    <property type="entry name" value="DNL-TYPE ZINC FINGER PROTEIN"/>
    <property type="match status" value="1"/>
</dbReference>
<dbReference type="Proteomes" id="UP001165065">
    <property type="component" value="Unassembled WGS sequence"/>
</dbReference>
<feature type="compositionally biased region" description="Low complexity" evidence="5">
    <location>
        <begin position="35"/>
        <end position="46"/>
    </location>
</feature>
<dbReference type="GO" id="GO:0006457">
    <property type="term" value="P:protein folding"/>
    <property type="evidence" value="ECO:0007669"/>
    <property type="project" value="TreeGrafter"/>
</dbReference>
<dbReference type="PANTHER" id="PTHR20922:SF13">
    <property type="entry name" value="DNL-TYPE ZINC FINGER PROTEIN"/>
    <property type="match status" value="1"/>
</dbReference>
<dbReference type="GO" id="GO:0008270">
    <property type="term" value="F:zinc ion binding"/>
    <property type="evidence" value="ECO:0007669"/>
    <property type="project" value="UniProtKB-KW"/>
</dbReference>
<feature type="region of interest" description="Disordered" evidence="5">
    <location>
        <begin position="148"/>
        <end position="176"/>
    </location>
</feature>
<dbReference type="InterPro" id="IPR007853">
    <property type="entry name" value="Znf_DNL-typ"/>
</dbReference>
<evidence type="ECO:0000256" key="4">
    <source>
        <dbReference type="PROSITE-ProRule" id="PRU00834"/>
    </source>
</evidence>
<evidence type="ECO:0000256" key="2">
    <source>
        <dbReference type="ARBA" id="ARBA00022771"/>
    </source>
</evidence>
<name>A0A9W7FVS6_9STRA</name>
<dbReference type="GO" id="GO:0030150">
    <property type="term" value="P:protein import into mitochondrial matrix"/>
    <property type="evidence" value="ECO:0007669"/>
    <property type="project" value="TreeGrafter"/>
</dbReference>
<dbReference type="GO" id="GO:0050821">
    <property type="term" value="P:protein stabilization"/>
    <property type="evidence" value="ECO:0007669"/>
    <property type="project" value="TreeGrafter"/>
</dbReference>
<feature type="region of interest" description="Disordered" evidence="5">
    <location>
        <begin position="30"/>
        <end position="52"/>
    </location>
</feature>
<evidence type="ECO:0000256" key="3">
    <source>
        <dbReference type="ARBA" id="ARBA00022833"/>
    </source>
</evidence>
<dbReference type="InterPro" id="IPR024158">
    <property type="entry name" value="Mt_import_TIM15"/>
</dbReference>
<feature type="domain" description="DNL-type" evidence="6">
    <location>
        <begin position="57"/>
        <end position="155"/>
    </location>
</feature>
<comment type="caution">
    <text evidence="7">The sequence shown here is derived from an EMBL/GenBank/DDBJ whole genome shotgun (WGS) entry which is preliminary data.</text>
</comment>
<keyword evidence="3" id="KW-0862">Zinc</keyword>
<evidence type="ECO:0000313" key="8">
    <source>
        <dbReference type="Proteomes" id="UP001165065"/>
    </source>
</evidence>
<dbReference type="GO" id="GO:0005739">
    <property type="term" value="C:mitochondrion"/>
    <property type="evidence" value="ECO:0007669"/>
    <property type="project" value="TreeGrafter"/>
</dbReference>
<keyword evidence="1" id="KW-0479">Metal-binding</keyword>
<evidence type="ECO:0000259" key="6">
    <source>
        <dbReference type="PROSITE" id="PS51501"/>
    </source>
</evidence>
<evidence type="ECO:0000313" key="7">
    <source>
        <dbReference type="EMBL" id="GMI19629.1"/>
    </source>
</evidence>
<dbReference type="PROSITE" id="PS51501">
    <property type="entry name" value="ZF_DNL"/>
    <property type="match status" value="1"/>
</dbReference>
<proteinExistence type="predicted"/>
<protein>
    <recommendedName>
        <fullName evidence="6">DNL-type domain-containing protein</fullName>
    </recommendedName>
</protein>
<evidence type="ECO:0000256" key="1">
    <source>
        <dbReference type="ARBA" id="ARBA00022723"/>
    </source>
</evidence>
<dbReference type="EMBL" id="BRYA01000498">
    <property type="protein sequence ID" value="GMI19629.1"/>
    <property type="molecule type" value="Genomic_DNA"/>
</dbReference>
<sequence length="176" mass="19137">MLPLHRTRLPLNLRPSCCSLSPQFQYNPPITRNFSSSDTPPTSGSSVPYPDVPGASQGGKKLAIVYTCTVCDTRAAKRFTENAYLNGVVMVRCPGCQNLHLIADRLGFFEDKEGGGWDVEKFMKEKGEDVMAVNEGNVLELTMADVLGGKRGTDGDENEASNEGNEGGEGYKDKKE</sequence>
<dbReference type="Pfam" id="PF05180">
    <property type="entry name" value="zf-DNL"/>
    <property type="match status" value="1"/>
</dbReference>
<gene>
    <name evidence="7" type="ORF">TrCOL_g988</name>
</gene>
<evidence type="ECO:0000256" key="5">
    <source>
        <dbReference type="SAM" id="MobiDB-lite"/>
    </source>
</evidence>
<reference evidence="8" key="1">
    <citation type="journal article" date="2023" name="Commun. Biol.">
        <title>Genome analysis of Parmales, the sister group of diatoms, reveals the evolutionary specialization of diatoms from phago-mixotrophs to photoautotrophs.</title>
        <authorList>
            <person name="Ban H."/>
            <person name="Sato S."/>
            <person name="Yoshikawa S."/>
            <person name="Yamada K."/>
            <person name="Nakamura Y."/>
            <person name="Ichinomiya M."/>
            <person name="Sato N."/>
            <person name="Blanc-Mathieu R."/>
            <person name="Endo H."/>
            <person name="Kuwata A."/>
            <person name="Ogata H."/>
        </authorList>
    </citation>
    <scope>NUCLEOTIDE SEQUENCE [LARGE SCALE GENOMIC DNA]</scope>
</reference>
<keyword evidence="2 4" id="KW-0863">Zinc-finger</keyword>
<organism evidence="7 8">
    <name type="scientific">Triparma columacea</name>
    <dbReference type="NCBI Taxonomy" id="722753"/>
    <lineage>
        <taxon>Eukaryota</taxon>
        <taxon>Sar</taxon>
        <taxon>Stramenopiles</taxon>
        <taxon>Ochrophyta</taxon>
        <taxon>Bolidophyceae</taxon>
        <taxon>Parmales</taxon>
        <taxon>Triparmaceae</taxon>
        <taxon>Triparma</taxon>
    </lineage>
</organism>
<accession>A0A9W7FVS6</accession>